<dbReference type="EMBL" id="FORR01000008">
    <property type="protein sequence ID" value="SFJ36408.1"/>
    <property type="molecule type" value="Genomic_DNA"/>
</dbReference>
<reference evidence="4 5" key="1">
    <citation type="submission" date="2016-10" db="EMBL/GenBank/DDBJ databases">
        <authorList>
            <person name="de Groot N.N."/>
        </authorList>
    </citation>
    <scope>NUCLEOTIDE SEQUENCE [LARGE SCALE GENOMIC DNA]</scope>
    <source>
        <strain evidence="4 5">DSM 44778</strain>
    </source>
</reference>
<dbReference type="Gene3D" id="1.20.120.1220">
    <property type="match status" value="1"/>
</dbReference>
<dbReference type="RefSeq" id="WP_093229881.1">
    <property type="nucleotide sequence ID" value="NZ_FORR01000008.1"/>
</dbReference>
<evidence type="ECO:0000313" key="4">
    <source>
        <dbReference type="EMBL" id="SFJ36408.1"/>
    </source>
</evidence>
<gene>
    <name evidence="4" type="ORF">SAMN05421852_10861</name>
</gene>
<dbReference type="PANTHER" id="PTHR30487">
    <property type="entry name" value="TYPE 4 PREPILIN-LIKE PROTEINS LEADER PEPTIDE-PROCESSING ENZYME"/>
    <property type="match status" value="1"/>
</dbReference>
<name>A0A1I3QQP9_9BACL</name>
<dbReference type="OrthoDB" id="9789291at2"/>
<evidence type="ECO:0000313" key="5">
    <source>
        <dbReference type="Proteomes" id="UP000199545"/>
    </source>
</evidence>
<dbReference type="GO" id="GO:0005886">
    <property type="term" value="C:plasma membrane"/>
    <property type="evidence" value="ECO:0007669"/>
    <property type="project" value="TreeGrafter"/>
</dbReference>
<dbReference type="STRING" id="46223.SAMN05421852_10861"/>
<accession>A0A1I3QQP9</accession>
<feature type="transmembrane region" description="Helical" evidence="2">
    <location>
        <begin position="129"/>
        <end position="147"/>
    </location>
</feature>
<proteinExistence type="inferred from homology"/>
<comment type="similarity">
    <text evidence="1">Belongs to the peptidase A24 family.</text>
</comment>
<keyword evidence="2" id="KW-1133">Transmembrane helix</keyword>
<evidence type="ECO:0000256" key="1">
    <source>
        <dbReference type="ARBA" id="ARBA00005801"/>
    </source>
</evidence>
<dbReference type="InterPro" id="IPR050882">
    <property type="entry name" value="Prepilin_peptidase/N-MTase"/>
</dbReference>
<keyword evidence="2" id="KW-0812">Transmembrane</keyword>
<feature type="transmembrane region" description="Helical" evidence="2">
    <location>
        <begin position="88"/>
        <end position="117"/>
    </location>
</feature>
<feature type="domain" description="Prepilin type IV endopeptidase peptidase" evidence="3">
    <location>
        <begin position="13"/>
        <end position="117"/>
    </location>
</feature>
<evidence type="ECO:0000259" key="3">
    <source>
        <dbReference type="Pfam" id="PF01478"/>
    </source>
</evidence>
<organism evidence="4 5">
    <name type="scientific">Thermoflavimicrobium dichotomicum</name>
    <dbReference type="NCBI Taxonomy" id="46223"/>
    <lineage>
        <taxon>Bacteria</taxon>
        <taxon>Bacillati</taxon>
        <taxon>Bacillota</taxon>
        <taxon>Bacilli</taxon>
        <taxon>Bacillales</taxon>
        <taxon>Thermoactinomycetaceae</taxon>
        <taxon>Thermoflavimicrobium</taxon>
    </lineage>
</organism>
<dbReference type="GO" id="GO:0006465">
    <property type="term" value="P:signal peptide processing"/>
    <property type="evidence" value="ECO:0007669"/>
    <property type="project" value="TreeGrafter"/>
</dbReference>
<dbReference type="AlphaFoldDB" id="A0A1I3QQP9"/>
<dbReference type="GO" id="GO:0004190">
    <property type="term" value="F:aspartic-type endopeptidase activity"/>
    <property type="evidence" value="ECO:0007669"/>
    <property type="project" value="InterPro"/>
</dbReference>
<dbReference type="InterPro" id="IPR000045">
    <property type="entry name" value="Prepilin_IV_endopep_pep"/>
</dbReference>
<sequence length="148" mass="17384">MELFILEKLLTGILLMLLTVMTLMDLRQRWIDNRFIVMGILSVMMVRIFYREEPWWDYLMTGLLVFAVLETIVEITDERSLGGGDSKIFAMIGFAVGWKKFVFIFFLSHLLALIFLLILKCILPKSVTWHSEFPFVPFILCSFIFVIF</sequence>
<keyword evidence="5" id="KW-1185">Reference proteome</keyword>
<feature type="transmembrane region" description="Helical" evidence="2">
    <location>
        <begin position="31"/>
        <end position="50"/>
    </location>
</feature>
<feature type="transmembrane region" description="Helical" evidence="2">
    <location>
        <begin position="6"/>
        <end position="24"/>
    </location>
</feature>
<keyword evidence="2" id="KW-0472">Membrane</keyword>
<dbReference type="Proteomes" id="UP000199545">
    <property type="component" value="Unassembled WGS sequence"/>
</dbReference>
<dbReference type="PANTHER" id="PTHR30487:SF0">
    <property type="entry name" value="PREPILIN LEADER PEPTIDASE_N-METHYLTRANSFERASE-RELATED"/>
    <property type="match status" value="1"/>
</dbReference>
<evidence type="ECO:0000256" key="2">
    <source>
        <dbReference type="SAM" id="Phobius"/>
    </source>
</evidence>
<dbReference type="Pfam" id="PF01478">
    <property type="entry name" value="Peptidase_A24"/>
    <property type="match status" value="1"/>
</dbReference>
<protein>
    <submittedName>
        <fullName evidence="4">Type IV leader peptidase family protein</fullName>
    </submittedName>
</protein>